<comment type="caution">
    <text evidence="4">The sequence shown here is derived from an EMBL/GenBank/DDBJ whole genome shotgun (WGS) entry which is preliminary data.</text>
</comment>
<feature type="compositionally biased region" description="Basic and acidic residues" evidence="1">
    <location>
        <begin position="318"/>
        <end position="328"/>
    </location>
</feature>
<feature type="transmembrane region" description="Helical" evidence="2">
    <location>
        <begin position="51"/>
        <end position="71"/>
    </location>
</feature>
<evidence type="ECO:0000313" key="5">
    <source>
        <dbReference type="Proteomes" id="UP000037395"/>
    </source>
</evidence>
<dbReference type="GeneID" id="97487613"/>
<name>A0A1E7NF44_KITAU</name>
<dbReference type="OrthoDB" id="3871806at2"/>
<dbReference type="EMBL" id="JPRF03000001">
    <property type="protein sequence ID" value="OEV39294.1"/>
    <property type="molecule type" value="Genomic_DNA"/>
</dbReference>
<organism evidence="4 5">
    <name type="scientific">Kitasatospora aureofaciens</name>
    <name type="common">Streptomyces aureofaciens</name>
    <dbReference type="NCBI Taxonomy" id="1894"/>
    <lineage>
        <taxon>Bacteria</taxon>
        <taxon>Bacillati</taxon>
        <taxon>Actinomycetota</taxon>
        <taxon>Actinomycetes</taxon>
        <taxon>Kitasatosporales</taxon>
        <taxon>Streptomycetaceae</taxon>
        <taxon>Kitasatospora</taxon>
    </lineage>
</organism>
<dbReference type="EMBL" id="BMUB01000011">
    <property type="protein sequence ID" value="GGU88129.1"/>
    <property type="molecule type" value="Genomic_DNA"/>
</dbReference>
<feature type="region of interest" description="Disordered" evidence="1">
    <location>
        <begin position="210"/>
        <end position="229"/>
    </location>
</feature>
<keyword evidence="2" id="KW-1133">Transmembrane helix</keyword>
<reference evidence="4 5" key="2">
    <citation type="submission" date="2014-07" db="EMBL/GenBank/DDBJ databases">
        <authorList>
            <person name="Zhang J.E."/>
            <person name="Yang H."/>
            <person name="Guo J."/>
            <person name="Deng Z."/>
            <person name="Luo H."/>
            <person name="Luo M."/>
            <person name="Zhao B."/>
        </authorList>
    </citation>
    <scope>NUCLEOTIDE SEQUENCE [LARGE SCALE GENOMIC DNA]</scope>
    <source>
        <strain evidence="4">ATCC 10762</strain>
        <strain evidence="5">ATCC 10762 / DSM 40127 / CCM 3239 / JCM 4008 / LMG 5968 / NBRC 12843 / NCIMB 8234 / A-377</strain>
    </source>
</reference>
<evidence type="ECO:0000313" key="4">
    <source>
        <dbReference type="EMBL" id="OEV39294.1"/>
    </source>
</evidence>
<reference evidence="3" key="5">
    <citation type="submission" date="2020-09" db="EMBL/GenBank/DDBJ databases">
        <authorList>
            <person name="Sun Q."/>
            <person name="Ohkuma M."/>
        </authorList>
    </citation>
    <scope>NUCLEOTIDE SEQUENCE</scope>
    <source>
        <strain evidence="3">JCM 4434</strain>
    </source>
</reference>
<accession>A0A1E7NF44</accession>
<accession>A0A8H9HU20</accession>
<proteinExistence type="predicted"/>
<dbReference type="Proteomes" id="UP000610124">
    <property type="component" value="Unassembled WGS sequence"/>
</dbReference>
<dbReference type="Proteomes" id="UP000037395">
    <property type="component" value="Unassembled WGS sequence"/>
</dbReference>
<dbReference type="AlphaFoldDB" id="A0A1E7NF44"/>
<evidence type="ECO:0000256" key="2">
    <source>
        <dbReference type="SAM" id="Phobius"/>
    </source>
</evidence>
<protein>
    <submittedName>
        <fullName evidence="4">Uncharacterized protein</fullName>
    </submittedName>
</protein>
<dbReference type="RefSeq" id="WP_030284930.1">
    <property type="nucleotide sequence ID" value="NZ_BMUB01000011.1"/>
</dbReference>
<reference evidence="3" key="1">
    <citation type="journal article" date="2014" name="Int. J. Syst. Evol. Microbiol.">
        <title>Complete genome sequence of Corynebacterium casei LMG S-19264T (=DSM 44701T), isolated from a smear-ripened cheese.</title>
        <authorList>
            <consortium name="US DOE Joint Genome Institute (JGI-PGF)"/>
            <person name="Walter F."/>
            <person name="Albersmeier A."/>
            <person name="Kalinowski J."/>
            <person name="Ruckert C."/>
        </authorList>
    </citation>
    <scope>NUCLEOTIDE SEQUENCE</scope>
    <source>
        <strain evidence="3">JCM 4434</strain>
    </source>
</reference>
<keyword evidence="2" id="KW-0812">Transmembrane</keyword>
<reference evidence="5" key="4">
    <citation type="submission" date="2016-08" db="EMBL/GenBank/DDBJ databases">
        <title>Sequencing, assembly and comparative genomics of S. aureofaciens ATCC 10762.</title>
        <authorList>
            <person name="Gradnigo J.S."/>
            <person name="Johnson N."/>
            <person name="Somerville G.A."/>
        </authorList>
    </citation>
    <scope>NUCLEOTIDE SEQUENCE [LARGE SCALE GENOMIC DNA]</scope>
    <source>
        <strain evidence="5">ATCC 10762 / DSM 40127 / CCM 3239 / JCM 4008 / LMG 5968 / NBRC 12843 / NCIMB 8234 / A-377</strain>
    </source>
</reference>
<feature type="region of interest" description="Disordered" evidence="1">
    <location>
        <begin position="315"/>
        <end position="335"/>
    </location>
</feature>
<evidence type="ECO:0000313" key="3">
    <source>
        <dbReference type="EMBL" id="GGU88129.1"/>
    </source>
</evidence>
<reference evidence="4" key="3">
    <citation type="submission" date="2016-08" db="EMBL/GenBank/DDBJ databases">
        <title>Sequencing, Assembly and Comparative Genomics of S. aureofaciens ATCC 10762.</title>
        <authorList>
            <person name="Gradnigo J.S."/>
            <person name="Johnson N."/>
            <person name="Somerville G.A."/>
        </authorList>
    </citation>
    <scope>NUCLEOTIDE SEQUENCE [LARGE SCALE GENOMIC DNA]</scope>
    <source>
        <strain evidence="4">ATCC 10762</strain>
    </source>
</reference>
<feature type="region of interest" description="Disordered" evidence="1">
    <location>
        <begin position="71"/>
        <end position="93"/>
    </location>
</feature>
<keyword evidence="5" id="KW-1185">Reference proteome</keyword>
<gene>
    <name evidence="3" type="ORF">GCM10010502_45950</name>
    <name evidence="4" type="ORF">HS99_0000835</name>
</gene>
<sequence>MPTDDEFADAFTDGFARALRGAAELAPEPVRHTLAAQAEQRGRRRRRRRRAVVASALAVLVLAGAGGFTALGGRPLGPTGPAAQPDPDRPEMSTRDFVTLITGLLPKGTVQELNTDGPEKLSGHTTGATLLFDDGAGASIVEFSVERTNLRPDAGAVCTDGFQTPQDACDRTVRPDGSVLVIDKLRNQNAKDGREWRVTWAAPDGRRVSFTEYNGQPATANRPEPPVADSTRLTELVTDPAWDRVFAALAPVKDAPRPGDSPPPAPAAGGPSNAELLAKLVPLLPAGAEVEKQDPGHAALTVTYQGRTSMLQVGADPASERGRDELATMDRNPPTPLEVRQKGADGTLVVTNRFGNGKSATNPVLHWTAAVHYPDGSQLWLSEWNGENQYTARPGDPALDVDQLKAIATAPAWRS</sequence>
<keyword evidence="2" id="KW-0472">Membrane</keyword>
<feature type="region of interest" description="Disordered" evidence="1">
    <location>
        <begin position="252"/>
        <end position="272"/>
    </location>
</feature>
<evidence type="ECO:0000256" key="1">
    <source>
        <dbReference type="SAM" id="MobiDB-lite"/>
    </source>
</evidence>